<proteinExistence type="inferred from homology"/>
<organism evidence="14 15">
    <name type="scientific">Aerococcus urinae</name>
    <dbReference type="NCBI Taxonomy" id="1376"/>
    <lineage>
        <taxon>Bacteria</taxon>
        <taxon>Bacillati</taxon>
        <taxon>Bacillota</taxon>
        <taxon>Bacilli</taxon>
        <taxon>Lactobacillales</taxon>
        <taxon>Aerococcaceae</taxon>
        <taxon>Aerococcus</taxon>
    </lineage>
</organism>
<dbReference type="GO" id="GO:0005524">
    <property type="term" value="F:ATP binding"/>
    <property type="evidence" value="ECO:0007669"/>
    <property type="project" value="UniProtKB-KW"/>
</dbReference>
<protein>
    <submittedName>
        <fullName evidence="14">CRISPR-associated helicase/endonuclease Cas3</fullName>
    </submittedName>
</protein>
<evidence type="ECO:0000256" key="3">
    <source>
        <dbReference type="ARBA" id="ARBA00022722"/>
    </source>
</evidence>
<dbReference type="InterPro" id="IPR006483">
    <property type="entry name" value="CRISPR-assoc_Cas3_HD"/>
</dbReference>
<evidence type="ECO:0000259" key="10">
    <source>
        <dbReference type="PROSITE" id="PS51192"/>
    </source>
</evidence>
<dbReference type="KEGG" id="aun:AWM73_00820"/>
<dbReference type="EMBL" id="JAOTML010000004">
    <property type="protein sequence ID" value="MCY3053231.1"/>
    <property type="molecule type" value="Genomic_DNA"/>
</dbReference>
<dbReference type="SMART" id="SM00487">
    <property type="entry name" value="DEXDc"/>
    <property type="match status" value="1"/>
</dbReference>
<dbReference type="InterPro" id="IPR041372">
    <property type="entry name" value="Cas3_C"/>
</dbReference>
<dbReference type="Gene3D" id="3.40.50.300">
    <property type="entry name" value="P-loop containing nucleotide triphosphate hydrolases"/>
    <property type="match status" value="2"/>
</dbReference>
<evidence type="ECO:0000259" key="12">
    <source>
        <dbReference type="PROSITE" id="PS51643"/>
    </source>
</evidence>
<dbReference type="Pfam" id="PF22590">
    <property type="entry name" value="Cas3-like_C_2"/>
    <property type="match status" value="1"/>
</dbReference>
<name>A0A109RFH2_9LACT</name>
<reference evidence="13" key="2">
    <citation type="submission" date="2022-09" db="EMBL/GenBank/DDBJ databases">
        <title>Aerococcus urinae taxonomy study.</title>
        <authorList>
            <person name="Christensen J."/>
            <person name="Senneby E."/>
        </authorList>
    </citation>
    <scope>NUCLEOTIDE SEQUENCE</scope>
    <source>
        <strain evidence="13">NLD-066-U95</strain>
    </source>
</reference>
<dbReference type="InterPro" id="IPR001650">
    <property type="entry name" value="Helicase_C-like"/>
</dbReference>
<accession>A0A109RFH2</accession>
<dbReference type="GO" id="GO:0003676">
    <property type="term" value="F:nucleic acid binding"/>
    <property type="evidence" value="ECO:0007669"/>
    <property type="project" value="InterPro"/>
</dbReference>
<evidence type="ECO:0000256" key="5">
    <source>
        <dbReference type="ARBA" id="ARBA00022741"/>
    </source>
</evidence>
<feature type="domain" description="Helicase ATP-binding" evidence="10">
    <location>
        <begin position="294"/>
        <end position="499"/>
    </location>
</feature>
<dbReference type="GO" id="GO:0046872">
    <property type="term" value="F:metal ion binding"/>
    <property type="evidence" value="ECO:0007669"/>
    <property type="project" value="UniProtKB-KW"/>
</dbReference>
<dbReference type="Pfam" id="PF18395">
    <property type="entry name" value="Cas3_C"/>
    <property type="match status" value="1"/>
</dbReference>
<dbReference type="InterPro" id="IPR038257">
    <property type="entry name" value="CRISPR-assoc_Cas3_HD_sf"/>
</dbReference>
<evidence type="ECO:0000256" key="9">
    <source>
        <dbReference type="ARBA" id="ARBA00023118"/>
    </source>
</evidence>
<evidence type="ECO:0000313" key="16">
    <source>
        <dbReference type="Proteomes" id="UP001069145"/>
    </source>
</evidence>
<comment type="similarity">
    <text evidence="2">In the central section; belongs to the CRISPR-associated helicase Cas3 family.</text>
</comment>
<reference evidence="14 15" key="1">
    <citation type="submission" date="2020-12" db="EMBL/GenBank/DDBJ databases">
        <title>FDA dAtabase for Regulatory Grade micrObial Sequences (FDA-ARGOS): Supporting development and validation of Infectious Disease Dx tests.</title>
        <authorList>
            <person name="Sproer C."/>
            <person name="Gronow S."/>
            <person name="Severitt S."/>
            <person name="Schroder I."/>
            <person name="Tallon L."/>
            <person name="Sadzewicz L."/>
            <person name="Zhao X."/>
            <person name="Boylan J."/>
            <person name="Ott S."/>
            <person name="Bowen H."/>
            <person name="Vavikolanu K."/>
            <person name="Mehta A."/>
            <person name="Aluvathingal J."/>
            <person name="Nadendla S."/>
            <person name="Lowell S."/>
            <person name="Myers T."/>
            <person name="Yan Y."/>
            <person name="Sichtig H."/>
        </authorList>
    </citation>
    <scope>NUCLEOTIDE SEQUENCE [LARGE SCALE GENOMIC DNA]</scope>
    <source>
        <strain evidence="14 15">FDAARGOS_911</strain>
    </source>
</reference>
<dbReference type="InterPro" id="IPR006474">
    <property type="entry name" value="Helicase_Cas3_CRISPR-ass_core"/>
</dbReference>
<dbReference type="GO" id="GO:0004519">
    <property type="term" value="F:endonuclease activity"/>
    <property type="evidence" value="ECO:0007669"/>
    <property type="project" value="UniProtKB-KW"/>
</dbReference>
<dbReference type="Pfam" id="PF00270">
    <property type="entry name" value="DEAD"/>
    <property type="match status" value="1"/>
</dbReference>
<evidence type="ECO:0000259" key="11">
    <source>
        <dbReference type="PROSITE" id="PS51194"/>
    </source>
</evidence>
<keyword evidence="3" id="KW-0540">Nuclease</keyword>
<keyword evidence="6" id="KW-0378">Hydrolase</keyword>
<dbReference type="NCBIfam" id="TIGR01596">
    <property type="entry name" value="cas3_HD"/>
    <property type="match status" value="1"/>
</dbReference>
<dbReference type="InterPro" id="IPR054712">
    <property type="entry name" value="Cas3-like_dom"/>
</dbReference>
<keyword evidence="4" id="KW-0479">Metal-binding</keyword>
<dbReference type="Proteomes" id="UP001069145">
    <property type="component" value="Unassembled WGS sequence"/>
</dbReference>
<feature type="domain" description="Helicase C-terminal" evidence="11">
    <location>
        <begin position="552"/>
        <end position="716"/>
    </location>
</feature>
<dbReference type="Gene3D" id="1.10.3210.30">
    <property type="match status" value="1"/>
</dbReference>
<dbReference type="CDD" id="cd17930">
    <property type="entry name" value="DEXHc_cas3"/>
    <property type="match status" value="1"/>
</dbReference>
<dbReference type="GO" id="GO:0004386">
    <property type="term" value="F:helicase activity"/>
    <property type="evidence" value="ECO:0007669"/>
    <property type="project" value="UniProtKB-KW"/>
</dbReference>
<gene>
    <name evidence="14" type="ORF">I6G68_00200</name>
    <name evidence="13" type="ORF">ODY43_04425</name>
</gene>
<dbReference type="EMBL" id="CP065662">
    <property type="protein sequence ID" value="QPS01541.1"/>
    <property type="molecule type" value="Genomic_DNA"/>
</dbReference>
<dbReference type="PROSITE" id="PS51643">
    <property type="entry name" value="HD_CAS3"/>
    <property type="match status" value="1"/>
</dbReference>
<evidence type="ECO:0000256" key="7">
    <source>
        <dbReference type="ARBA" id="ARBA00022806"/>
    </source>
</evidence>
<dbReference type="GO" id="GO:0051607">
    <property type="term" value="P:defense response to virus"/>
    <property type="evidence" value="ECO:0007669"/>
    <property type="project" value="UniProtKB-KW"/>
</dbReference>
<dbReference type="InterPro" id="IPR014001">
    <property type="entry name" value="Helicase_ATP-bd"/>
</dbReference>
<evidence type="ECO:0000313" key="13">
    <source>
        <dbReference type="EMBL" id="MCY3053231.1"/>
    </source>
</evidence>
<evidence type="ECO:0000256" key="2">
    <source>
        <dbReference type="ARBA" id="ARBA00009046"/>
    </source>
</evidence>
<comment type="similarity">
    <text evidence="1">In the N-terminal section; belongs to the CRISPR-associated nuclease Cas3-HD family.</text>
</comment>
<keyword evidence="7" id="KW-0347">Helicase</keyword>
<evidence type="ECO:0000256" key="4">
    <source>
        <dbReference type="ARBA" id="ARBA00022723"/>
    </source>
</evidence>
<keyword evidence="9" id="KW-0051">Antiviral defense</keyword>
<dbReference type="Proteomes" id="UP000594771">
    <property type="component" value="Chromosome"/>
</dbReference>
<dbReference type="SUPFAM" id="SSF52540">
    <property type="entry name" value="P-loop containing nucleoside triphosphate hydrolases"/>
    <property type="match status" value="1"/>
</dbReference>
<dbReference type="InterPro" id="IPR011545">
    <property type="entry name" value="DEAD/DEAH_box_helicase_dom"/>
</dbReference>
<dbReference type="GO" id="GO:0016787">
    <property type="term" value="F:hydrolase activity"/>
    <property type="evidence" value="ECO:0007669"/>
    <property type="project" value="UniProtKB-KW"/>
</dbReference>
<evidence type="ECO:0000256" key="6">
    <source>
        <dbReference type="ARBA" id="ARBA00022801"/>
    </source>
</evidence>
<dbReference type="PROSITE" id="PS51194">
    <property type="entry name" value="HELICASE_CTER"/>
    <property type="match status" value="1"/>
</dbReference>
<keyword evidence="14" id="KW-0255">Endonuclease</keyword>
<dbReference type="GeneID" id="35766972"/>
<evidence type="ECO:0000313" key="14">
    <source>
        <dbReference type="EMBL" id="QPS01541.1"/>
    </source>
</evidence>
<feature type="domain" description="HD Cas3-type" evidence="12">
    <location>
        <begin position="14"/>
        <end position="225"/>
    </location>
</feature>
<keyword evidence="5" id="KW-0547">Nucleotide-binding</keyword>
<dbReference type="Pfam" id="PF18019">
    <property type="entry name" value="Cas3_HD"/>
    <property type="match status" value="1"/>
</dbReference>
<dbReference type="InterPro" id="IPR027417">
    <property type="entry name" value="P-loop_NTPase"/>
</dbReference>
<dbReference type="CDD" id="cd09641">
    <property type="entry name" value="Cas3''_I"/>
    <property type="match status" value="1"/>
</dbReference>
<sequence length="917" mass="104291">MISALWGKKSEKIGQFYWLPLIQHLKDTYGVAGALWEHWMSPGQKEFIQMASHTNSDGAKKLYQYLAAIHDGGKASPAFQAMPNFSHHSEDLEKLLLEKLERAGFIGISKVQLSDRQKSHHSLAGQALLIDDQINKDIASIVGAHHGKPVDSNRDYKDQLKSYGNNYFQSDNPDAPIYQTWQRAQKNIFNWALNLSGYTQVDELPEISQAGQVLLAGALIMADWIASNEHYFPLIPIDHDSVSDFSQSRLEKGFTQWKKTDLWQPHGATDIDQFYEDRFKFSPRDMQQVFSETIEASDQPGIFILEAPMGLGKTEAALAGAEQLAFKTGRSGVYFGLPTQATSNGIFPRIKDWLERVEELNGDKASLRLAHGKAALNDDFAKLAHQVDPDGGEESTIITNEWFAGRKTTALDDFVVGTVDQFLLLALKQKHLMLRHLGFSKKVVIIDEVHSYDAYMSTYLYRALEWMGAYQVPVIILSATLPADKRLEMIQSYLKGRKKQVKRIDTPDQFNTTAYPLITYTDGDTVHQETHFDDKDIKYQTVKVHKLPVMEQMDILIELVEDLLQSGGVIGIIVNTVKRAQVIAKALSKQIGEDFVELLHSNFIATERAAKENHLLQQIGKDKKRPERKVIIGTQVIEQSLDIDFDVLISDLAPMDLLIQRVGRMHRHEINRPSKHHEPVLYVLGISESLEFEKGSESVYGGYLLARTQYFLPDILNIPNDISSLVQAVYSDKTMDLNHDIQAKYEEMVLKYESYLKSKKAKAKGYLLASPDHSGKKTLVGWLKSPSTEESEERAYAQVRDSQETIEVIALKKIGSGYGTFAEEVDLSERIDDPNVAKEIAKETLRLPYQLSYLYNDIIDKNINFLERYNLKYLSEWQEQSWLKGSLGIIFDENHEFVINDYKLMYDQKYGLICERM</sequence>
<keyword evidence="8" id="KW-0067">ATP-binding</keyword>
<dbReference type="PROSITE" id="PS51192">
    <property type="entry name" value="HELICASE_ATP_BIND_1"/>
    <property type="match status" value="1"/>
</dbReference>
<dbReference type="AlphaFoldDB" id="A0A109RFH2"/>
<dbReference type="OrthoDB" id="9810236at2"/>
<evidence type="ECO:0000256" key="1">
    <source>
        <dbReference type="ARBA" id="ARBA00006847"/>
    </source>
</evidence>
<keyword evidence="16" id="KW-1185">Reference proteome</keyword>
<evidence type="ECO:0000256" key="8">
    <source>
        <dbReference type="ARBA" id="ARBA00022840"/>
    </source>
</evidence>
<dbReference type="NCBIfam" id="TIGR01587">
    <property type="entry name" value="cas3_core"/>
    <property type="match status" value="1"/>
</dbReference>
<evidence type="ECO:0000313" key="15">
    <source>
        <dbReference type="Proteomes" id="UP000594771"/>
    </source>
</evidence>
<dbReference type="RefSeq" id="WP_060777638.1">
    <property type="nucleotide sequence ID" value="NZ_CAJHLF010000001.1"/>
</dbReference>